<dbReference type="SUPFAM" id="SSF75217">
    <property type="entry name" value="alpha/beta knot"/>
    <property type="match status" value="1"/>
</dbReference>
<dbReference type="InterPro" id="IPR029028">
    <property type="entry name" value="Alpha/beta_knot_MTases"/>
</dbReference>
<dbReference type="Pfam" id="PF02598">
    <property type="entry name" value="Methyltrn_RNA_3"/>
    <property type="match status" value="1"/>
</dbReference>
<proteinExistence type="inferred from homology"/>
<dbReference type="Gene3D" id="3.40.1280.10">
    <property type="match status" value="2"/>
</dbReference>
<feature type="region of interest" description="Disordered" evidence="2">
    <location>
        <begin position="1"/>
        <end position="28"/>
    </location>
</feature>
<dbReference type="EMBL" id="JAUJLE010000026">
    <property type="protein sequence ID" value="KAK1004009.1"/>
    <property type="molecule type" value="Genomic_DNA"/>
</dbReference>
<sequence length="348" mass="37717">MSSHKNKKRKPNEDSNRDRKATVDTSKPSAVFVPKEGRSHTLSIALPGSIIANAITPEQKTSLAGQIARACAVFCVDEVVVFNDGQAPTRPPEQDGYTAFADPNYFLFHVLSYLETPPHLRRALFPMHPDLKLAGSLPSLDMLHHLRSDEWCRYREAVAVRQATDDQGVPGTLLDLASLRTECSSRWLSKSGPGLKSGNTKGSLACEAVSPDTPREEGGYYWGYSVRQASSLSTVLTESPYNGGYDVSIGTSERGQPAQSLLVPGMAGYIAPTWNHLLVVFGGVAGLEAAFAADADLQRAGVPEVKELFDTWVNLVPSQGSRTIRTEEAVWIGLTTLGLALEARVRAH</sequence>
<dbReference type="AlphaFoldDB" id="A0AAN6KW75"/>
<comment type="similarity">
    <text evidence="1">Belongs to the class IV-like SAM-binding methyltransferase superfamily.</text>
</comment>
<protein>
    <recommendedName>
        <fullName evidence="5">DUF171-domain-containing protein</fullName>
    </recommendedName>
</protein>
<accession>A0AAN6KW75</accession>
<organism evidence="3 4">
    <name type="scientific">Friedmanniomyces endolithicus</name>
    <dbReference type="NCBI Taxonomy" id="329885"/>
    <lineage>
        <taxon>Eukaryota</taxon>
        <taxon>Fungi</taxon>
        <taxon>Dikarya</taxon>
        <taxon>Ascomycota</taxon>
        <taxon>Pezizomycotina</taxon>
        <taxon>Dothideomycetes</taxon>
        <taxon>Dothideomycetidae</taxon>
        <taxon>Mycosphaerellales</taxon>
        <taxon>Teratosphaeriaceae</taxon>
        <taxon>Friedmanniomyces</taxon>
    </lineage>
</organism>
<feature type="compositionally biased region" description="Basic and acidic residues" evidence="2">
    <location>
        <begin position="11"/>
        <end position="22"/>
    </location>
</feature>
<evidence type="ECO:0000313" key="4">
    <source>
        <dbReference type="Proteomes" id="UP001175353"/>
    </source>
</evidence>
<evidence type="ECO:0008006" key="5">
    <source>
        <dbReference type="Google" id="ProtNLM"/>
    </source>
</evidence>
<evidence type="ECO:0000256" key="1">
    <source>
        <dbReference type="ARBA" id="ARBA00009841"/>
    </source>
</evidence>
<dbReference type="InterPro" id="IPR003750">
    <property type="entry name" value="Put_MeTrfase-C9orf114-like"/>
</dbReference>
<dbReference type="Proteomes" id="UP001175353">
    <property type="component" value="Unassembled WGS sequence"/>
</dbReference>
<keyword evidence="4" id="KW-1185">Reference proteome</keyword>
<comment type="caution">
    <text evidence="3">The sequence shown here is derived from an EMBL/GenBank/DDBJ whole genome shotgun (WGS) entry which is preliminary data.</text>
</comment>
<dbReference type="InterPro" id="IPR029026">
    <property type="entry name" value="tRNA_m1G_MTases_N"/>
</dbReference>
<dbReference type="CDD" id="cd18086">
    <property type="entry name" value="HsC9orf114-like"/>
    <property type="match status" value="1"/>
</dbReference>
<dbReference type="PANTHER" id="PTHR12150:SF13">
    <property type="entry name" value="METHYLTRANSFERASE C9ORF114-RELATED"/>
    <property type="match status" value="1"/>
</dbReference>
<gene>
    <name evidence="3" type="ORF">LTR91_004454</name>
</gene>
<evidence type="ECO:0000256" key="2">
    <source>
        <dbReference type="SAM" id="MobiDB-lite"/>
    </source>
</evidence>
<dbReference type="PANTHER" id="PTHR12150">
    <property type="entry name" value="CLASS IV SAM-BINDING METHYLTRANSFERASE-RELATED"/>
    <property type="match status" value="1"/>
</dbReference>
<name>A0AAN6KW75_9PEZI</name>
<reference evidence="3" key="1">
    <citation type="submission" date="2023-06" db="EMBL/GenBank/DDBJ databases">
        <title>Black Yeasts Isolated from many extreme environments.</title>
        <authorList>
            <person name="Coleine C."/>
            <person name="Stajich J.E."/>
            <person name="Selbmann L."/>
        </authorList>
    </citation>
    <scope>NUCLEOTIDE SEQUENCE</scope>
    <source>
        <strain evidence="3">CCFEE 5200</strain>
    </source>
</reference>
<feature type="compositionally biased region" description="Basic residues" evidence="2">
    <location>
        <begin position="1"/>
        <end position="10"/>
    </location>
</feature>
<evidence type="ECO:0000313" key="3">
    <source>
        <dbReference type="EMBL" id="KAK1004009.1"/>
    </source>
</evidence>